<dbReference type="EMBL" id="FMWP01000061">
    <property type="protein sequence ID" value="SCZ95367.1"/>
    <property type="molecule type" value="Genomic_DNA"/>
</dbReference>
<dbReference type="AlphaFoldDB" id="A0A2X0LET3"/>
<sequence length="55" mass="6036">MAIKRLGPAQYILGIQIKRQADKSIILSQEAYITSILRRFGMSDSSPASTPMAPN</sequence>
<evidence type="ECO:0000313" key="1">
    <source>
        <dbReference type="EMBL" id="SCZ95367.1"/>
    </source>
</evidence>
<keyword evidence="2" id="KW-1185">Reference proteome</keyword>
<evidence type="ECO:0000313" key="2">
    <source>
        <dbReference type="Proteomes" id="UP000249723"/>
    </source>
</evidence>
<proteinExistence type="predicted"/>
<organism evidence="1 2">
    <name type="scientific">Microbotryum saponariae</name>
    <dbReference type="NCBI Taxonomy" id="289078"/>
    <lineage>
        <taxon>Eukaryota</taxon>
        <taxon>Fungi</taxon>
        <taxon>Dikarya</taxon>
        <taxon>Basidiomycota</taxon>
        <taxon>Pucciniomycotina</taxon>
        <taxon>Microbotryomycetes</taxon>
        <taxon>Microbotryales</taxon>
        <taxon>Microbotryaceae</taxon>
        <taxon>Microbotryum</taxon>
    </lineage>
</organism>
<protein>
    <submittedName>
        <fullName evidence="1">BZ3500_MvSof-1268-A1-R1_Chr11-2g03464 protein</fullName>
    </submittedName>
</protein>
<dbReference type="Proteomes" id="UP000249723">
    <property type="component" value="Unassembled WGS sequence"/>
</dbReference>
<name>A0A2X0LET3_9BASI</name>
<dbReference type="OrthoDB" id="3344688at2759"/>
<accession>A0A2X0LET3</accession>
<gene>
    <name evidence="1" type="ORF">BZ3500_MVSOF-1268-A1-R1_CHR11-2G03464</name>
</gene>
<reference evidence="2" key="1">
    <citation type="submission" date="2016-10" db="EMBL/GenBank/DDBJ databases">
        <authorList>
            <person name="Jeantristanb JTB J.-T."/>
            <person name="Ricardo R."/>
        </authorList>
    </citation>
    <scope>NUCLEOTIDE SEQUENCE [LARGE SCALE GENOMIC DNA]</scope>
</reference>